<gene>
    <name evidence="1" type="ORF">MPPM_3771</name>
</gene>
<evidence type="ECO:0000313" key="1">
    <source>
        <dbReference type="EMBL" id="BAU92376.1"/>
    </source>
</evidence>
<organism evidence="1 2">
    <name type="scientific">Methylorubrum populi</name>
    <dbReference type="NCBI Taxonomy" id="223967"/>
    <lineage>
        <taxon>Bacteria</taxon>
        <taxon>Pseudomonadati</taxon>
        <taxon>Pseudomonadota</taxon>
        <taxon>Alphaproteobacteria</taxon>
        <taxon>Hyphomicrobiales</taxon>
        <taxon>Methylobacteriaceae</taxon>
        <taxon>Methylorubrum</taxon>
    </lineage>
</organism>
<dbReference type="Proteomes" id="UP000218288">
    <property type="component" value="Chromosome"/>
</dbReference>
<proteinExistence type="predicted"/>
<sequence length="126" mass="13047">MTEPDQRDFVLLVQANPIVGLDLADAVAGAGGRVREPFGTAAEGQRWRAGGSPALTALDLAAADDDGTRLAPSLRRRGVPFPARAESGTAAALADLAEPPLLTESAWPRDVVHVTGEPADRAGRAQ</sequence>
<dbReference type="RefSeq" id="WP_096486337.1">
    <property type="nucleotide sequence ID" value="NZ_AP014809.1"/>
</dbReference>
<dbReference type="EMBL" id="AP014809">
    <property type="protein sequence ID" value="BAU92376.1"/>
    <property type="molecule type" value="Genomic_DNA"/>
</dbReference>
<name>A0A160PHP1_9HYPH</name>
<dbReference type="Gene3D" id="3.40.50.2300">
    <property type="match status" value="1"/>
</dbReference>
<dbReference type="AlphaFoldDB" id="A0A160PHP1"/>
<protein>
    <submittedName>
        <fullName evidence="1">Transcriptional regulator, Crp/Fnr family</fullName>
    </submittedName>
</protein>
<evidence type="ECO:0000313" key="2">
    <source>
        <dbReference type="Proteomes" id="UP000218288"/>
    </source>
</evidence>
<accession>A0A160PHP1</accession>
<reference evidence="1 2" key="1">
    <citation type="journal article" date="2016" name="Genome Announc.">
        <title>Complete Genome Sequence of Methylobacterium populi P-1M, Isolated from Pink-Pigmented Household Biofilm.</title>
        <authorList>
            <person name="Morohoshi T."/>
            <person name="Ikeda T."/>
        </authorList>
    </citation>
    <scope>NUCLEOTIDE SEQUENCE [LARGE SCALE GENOMIC DNA]</scope>
    <source>
        <strain evidence="1 2">P-1M</strain>
    </source>
</reference>